<evidence type="ECO:0000256" key="11">
    <source>
        <dbReference type="PIRSR" id="PIRSR001336-50"/>
    </source>
</evidence>
<organism evidence="15 16">
    <name type="scientific">Salinisphaera shabanensis E1L3A</name>
    <dbReference type="NCBI Taxonomy" id="1033802"/>
    <lineage>
        <taxon>Bacteria</taxon>
        <taxon>Pseudomonadati</taxon>
        <taxon>Pseudomonadota</taxon>
        <taxon>Gammaproteobacteria</taxon>
        <taxon>Salinisphaerales</taxon>
        <taxon>Salinisphaeraceae</taxon>
        <taxon>Salinisphaera</taxon>
    </lineage>
</organism>
<evidence type="ECO:0000256" key="12">
    <source>
        <dbReference type="PIRSR" id="PIRSR600183-50"/>
    </source>
</evidence>
<dbReference type="Gene3D" id="3.20.20.10">
    <property type="entry name" value="Alanine racemase"/>
    <property type="match status" value="1"/>
</dbReference>
<dbReference type="AlphaFoldDB" id="U2FYV1"/>
<dbReference type="EC" id="4.1.1.19" evidence="4 10"/>
<evidence type="ECO:0000313" key="16">
    <source>
        <dbReference type="Proteomes" id="UP000006242"/>
    </source>
</evidence>
<keyword evidence="8" id="KW-0745">Spermidine biosynthesis</keyword>
<evidence type="ECO:0000256" key="8">
    <source>
        <dbReference type="ARBA" id="ARBA00023066"/>
    </source>
</evidence>
<evidence type="ECO:0000256" key="10">
    <source>
        <dbReference type="NCBIfam" id="TIGR01273"/>
    </source>
</evidence>
<dbReference type="PANTHER" id="PTHR43295:SF9">
    <property type="entry name" value="BIOSYNTHETIC ARGININE DECARBOXYLASE"/>
    <property type="match status" value="1"/>
</dbReference>
<keyword evidence="5" id="KW-0210">Decarboxylase</keyword>
<dbReference type="SUPFAM" id="SSF51419">
    <property type="entry name" value="PLP-binding barrel"/>
    <property type="match status" value="1"/>
</dbReference>
<keyword evidence="9 15" id="KW-0456">Lyase</keyword>
<dbReference type="GO" id="GO:0008792">
    <property type="term" value="F:arginine decarboxylase activity"/>
    <property type="evidence" value="ECO:0007669"/>
    <property type="project" value="UniProtKB-UniRule"/>
</dbReference>
<comment type="cofactor">
    <cofactor evidence="1 11">
        <name>pyridoxal 5'-phosphate</name>
        <dbReference type="ChEBI" id="CHEBI:597326"/>
    </cofactor>
</comment>
<evidence type="ECO:0000256" key="4">
    <source>
        <dbReference type="ARBA" id="ARBA00012426"/>
    </source>
</evidence>
<evidence type="ECO:0000256" key="9">
    <source>
        <dbReference type="ARBA" id="ARBA00023239"/>
    </source>
</evidence>
<keyword evidence="16" id="KW-1185">Reference proteome</keyword>
<evidence type="ECO:0000256" key="5">
    <source>
        <dbReference type="ARBA" id="ARBA00022793"/>
    </source>
</evidence>
<comment type="caution">
    <text evidence="15">The sequence shown here is derived from an EMBL/GenBank/DDBJ whole genome shotgun (WGS) entry which is preliminary data.</text>
</comment>
<feature type="active site" description="Proton donor" evidence="12">
    <location>
        <position position="490"/>
    </location>
</feature>
<dbReference type="RefSeq" id="WP_006913955.1">
    <property type="nucleotide sequence ID" value="NZ_AFNV02000010.1"/>
</dbReference>
<dbReference type="EMBL" id="AFNV02000010">
    <property type="protein sequence ID" value="ERJ19318.1"/>
    <property type="molecule type" value="Genomic_DNA"/>
</dbReference>
<dbReference type="InterPro" id="IPR029066">
    <property type="entry name" value="PLP-binding_barrel"/>
</dbReference>
<proteinExistence type="inferred from homology"/>
<evidence type="ECO:0000259" key="14">
    <source>
        <dbReference type="Pfam" id="PF17944"/>
    </source>
</evidence>
<dbReference type="CDD" id="cd06830">
    <property type="entry name" value="PLPDE_III_ADC"/>
    <property type="match status" value="1"/>
</dbReference>
<evidence type="ECO:0000256" key="6">
    <source>
        <dbReference type="ARBA" id="ARBA00022842"/>
    </source>
</evidence>
<dbReference type="NCBIfam" id="TIGR01273">
    <property type="entry name" value="speA"/>
    <property type="match status" value="1"/>
</dbReference>
<dbReference type="Proteomes" id="UP000006242">
    <property type="component" value="Unassembled WGS sequence"/>
</dbReference>
<dbReference type="GO" id="GO:0006527">
    <property type="term" value="P:L-arginine catabolic process"/>
    <property type="evidence" value="ECO:0007669"/>
    <property type="project" value="InterPro"/>
</dbReference>
<evidence type="ECO:0000256" key="3">
    <source>
        <dbReference type="ARBA" id="ARBA00008357"/>
    </source>
</evidence>
<dbReference type="NCBIfam" id="NF003763">
    <property type="entry name" value="PRK05354.1"/>
    <property type="match status" value="1"/>
</dbReference>
<dbReference type="PANTHER" id="PTHR43295">
    <property type="entry name" value="ARGININE DECARBOXYLASE"/>
    <property type="match status" value="1"/>
</dbReference>
<evidence type="ECO:0000259" key="13">
    <source>
        <dbReference type="Pfam" id="PF02784"/>
    </source>
</evidence>
<dbReference type="PRINTS" id="PR01179">
    <property type="entry name" value="ODADCRBXLASE"/>
</dbReference>
<dbReference type="PIRSF" id="PIRSF001336">
    <property type="entry name" value="Arg_decrbxlase"/>
    <property type="match status" value="1"/>
</dbReference>
<evidence type="ECO:0000256" key="7">
    <source>
        <dbReference type="ARBA" id="ARBA00022898"/>
    </source>
</evidence>
<feature type="domain" description="Orn/DAP/Arg decarboxylase 2 N-terminal" evidence="13">
    <location>
        <begin position="95"/>
        <end position="351"/>
    </location>
</feature>
<dbReference type="InterPro" id="IPR000183">
    <property type="entry name" value="Orn/DAP/Arg_de-COase"/>
</dbReference>
<feature type="modified residue" description="N6-(pyridoxal phosphate)lysine" evidence="11">
    <location>
        <position position="111"/>
    </location>
</feature>
<dbReference type="PROSITE" id="PS00878">
    <property type="entry name" value="ODR_DC_2_1"/>
    <property type="match status" value="1"/>
</dbReference>
<dbReference type="Gene3D" id="2.40.37.10">
    <property type="entry name" value="Lyase, Ornithine Decarboxylase, Chain A, domain 1"/>
    <property type="match status" value="1"/>
</dbReference>
<dbReference type="InterPro" id="IPR022644">
    <property type="entry name" value="De-COase2_N"/>
</dbReference>
<dbReference type="STRING" id="1033802.SSPSH_001692"/>
<dbReference type="InterPro" id="IPR009006">
    <property type="entry name" value="Ala_racemase/Decarboxylase_C"/>
</dbReference>
<dbReference type="InterPro" id="IPR002985">
    <property type="entry name" value="Arg_decrbxlase"/>
</dbReference>
<evidence type="ECO:0000256" key="2">
    <source>
        <dbReference type="ARBA" id="ARBA00001946"/>
    </source>
</evidence>
<dbReference type="GO" id="GO:0033388">
    <property type="term" value="P:putrescine biosynthetic process from arginine"/>
    <property type="evidence" value="ECO:0007669"/>
    <property type="project" value="TreeGrafter"/>
</dbReference>
<dbReference type="InterPro" id="IPR022653">
    <property type="entry name" value="De-COase2_pyr-phos_BS"/>
</dbReference>
<dbReference type="PRINTS" id="PR01180">
    <property type="entry name" value="ARGDCRBXLASE"/>
</dbReference>
<gene>
    <name evidence="15" type="primary">speA</name>
    <name evidence="15" type="ORF">SSPSH_001692</name>
</gene>
<dbReference type="SUPFAM" id="SSF50621">
    <property type="entry name" value="Alanine racemase C-terminal domain-like"/>
    <property type="match status" value="1"/>
</dbReference>
<dbReference type="Gene3D" id="1.10.287.3440">
    <property type="match status" value="1"/>
</dbReference>
<name>U2FYV1_9GAMM</name>
<dbReference type="Pfam" id="PF17944">
    <property type="entry name" value="Arg_decarbox_C"/>
    <property type="match status" value="1"/>
</dbReference>
<dbReference type="InterPro" id="IPR041128">
    <property type="entry name" value="Arg_decarbox_C"/>
</dbReference>
<reference evidence="15 16" key="2">
    <citation type="journal article" date="2013" name="PLoS ONE">
        <title>INDIGO - INtegrated Data Warehouse of MIcrobial GenOmes with Examples from the Red Sea Extremophiles.</title>
        <authorList>
            <person name="Alam I."/>
            <person name="Antunes A."/>
            <person name="Kamau A.A."/>
            <person name="Ba Alawi W."/>
            <person name="Kalkatawi M."/>
            <person name="Stingl U."/>
            <person name="Bajic V.B."/>
        </authorList>
    </citation>
    <scope>NUCLEOTIDE SEQUENCE [LARGE SCALE GENOMIC DNA]</scope>
    <source>
        <strain evidence="15 16">E1L3A</strain>
    </source>
</reference>
<evidence type="ECO:0000313" key="15">
    <source>
        <dbReference type="EMBL" id="ERJ19318.1"/>
    </source>
</evidence>
<sequence length="621" mass="67735">MFMSRSNLNPRATHRWHIDDAKALYRVATWGEGYFDINDRGAVTVTPRVGAPSIDLDALTDEIQRAGLRLPVLARFTDILGDRIDRLCHAFETARTRHDYDGRYTVVYPVKVNQQRAVVERLVAAGGERAGLEAGSKPELMAVLALAAPGSVIVCNGYKDSAFLRLAMIGQQLGHRVYIVVEKPSELEPIAEIADELGLRPNIGLRVRLASVAAGHWQNTGGEKSKFGLTATQVVDAVERLRQLGYADCVRMLHVHVGSQVADHGALSRAMDETAHLYRGLRALGAPVACVDVGGGLAVDYEGRGARSFCSMNYGVPDYADAVVGALARVCCAFDLPMPDLISESGRALTAHHAVLLTQVIDSELASTPRAAELKSELSPSATLDRAERTMADVQARFLAGDIGLKERAAAEAEAVSVYRAVAAHAADNDDDRAAVTAAQEKLAAKYFVNFSVFQSVPDVWALDQIFPVMPLARLSERPDERARLCDLTCDSDGRLDRYVDENGVDSTLPLHALREGEAYRLGIFMVGAYQENLGDMHNLFGDTDVVNVEVDNSEQGWRLADAEQGDRTDELLRYVHFEPDDLRAAYRRKLAASGLSGRLKRETEALLEAGLAGYTYLVES</sequence>
<reference evidence="15 16" key="1">
    <citation type="journal article" date="2011" name="J. Bacteriol.">
        <title>Genome sequence of Salinisphaera shabanensis, a gammaproteobacterium from the harsh, variable environment of the brine-seawater interface of the Shaban Deep in the Red Sea.</title>
        <authorList>
            <person name="Antunes A."/>
            <person name="Alam I."/>
            <person name="Bajic V.B."/>
            <person name="Stingl U."/>
        </authorList>
    </citation>
    <scope>NUCLEOTIDE SEQUENCE [LARGE SCALE GENOMIC DNA]</scope>
    <source>
        <strain evidence="15 16">E1L3A</strain>
    </source>
</reference>
<keyword evidence="7 11" id="KW-0663">Pyridoxal phosphate</keyword>
<comment type="similarity">
    <text evidence="3">Belongs to the Orn/Lys/Arg decarboxylase class-II family. SpeA subfamily.</text>
</comment>
<feature type="domain" description="Arginine decarboxylase C-terminal helical" evidence="14">
    <location>
        <begin position="570"/>
        <end position="618"/>
    </location>
</feature>
<protein>
    <recommendedName>
        <fullName evidence="4 10">Arginine decarboxylase</fullName>
        <ecNumber evidence="4 10">4.1.1.19</ecNumber>
    </recommendedName>
</protein>
<dbReference type="Gene3D" id="1.20.58.930">
    <property type="match status" value="1"/>
</dbReference>
<dbReference type="GO" id="GO:0008295">
    <property type="term" value="P:spermidine biosynthetic process"/>
    <property type="evidence" value="ECO:0007669"/>
    <property type="project" value="UniProtKB-UniRule"/>
</dbReference>
<accession>U2FYV1</accession>
<evidence type="ECO:0000256" key="1">
    <source>
        <dbReference type="ARBA" id="ARBA00001933"/>
    </source>
</evidence>
<keyword evidence="6" id="KW-0460">Magnesium</keyword>
<dbReference type="eggNOG" id="COG1166">
    <property type="taxonomic scope" value="Bacteria"/>
</dbReference>
<dbReference type="Pfam" id="PF02784">
    <property type="entry name" value="Orn_Arg_deC_N"/>
    <property type="match status" value="1"/>
</dbReference>
<comment type="cofactor">
    <cofactor evidence="2">
        <name>Mg(2+)</name>
        <dbReference type="ChEBI" id="CHEBI:18420"/>
    </cofactor>
</comment>